<reference evidence="1" key="2">
    <citation type="journal article" date="2023" name="Science">
        <title>Genomic signatures of disease resistance in endangered staghorn corals.</title>
        <authorList>
            <person name="Vollmer S.V."/>
            <person name="Selwyn J.D."/>
            <person name="Despard B.A."/>
            <person name="Roesel C.L."/>
        </authorList>
    </citation>
    <scope>NUCLEOTIDE SEQUENCE</scope>
    <source>
        <strain evidence="1">K2</strain>
    </source>
</reference>
<gene>
    <name evidence="1" type="ORF">P5673_031692</name>
</gene>
<name>A0AAD9USM4_ACRCE</name>
<proteinExistence type="predicted"/>
<accession>A0AAD9USM4</accession>
<sequence length="357" mass="41736">MQNPKEILFYAPECPYLFKGRPELSFQERFEVLVNNVNHSKVCTKHPLRVQENAVFVIQRSALKHRDDWLVTDLGSFDNKGQSGRVFKVEGQEVISTRQWLRRVEERSRLEDDEYLVLSTYWRHAKYKDFSRITTVVLQKHNKELDLVLVQYYFQRDEHHISPKKHPRSQRPFIPTASSTRNSIVEKVKKAMGPSTIYDQVYQESGGMMGAEAVAHTQRHISQIKNVRIKLRRKCNDDDEFSSLLTFTKEKGQSCLRGLQWTPAPRIVYAEDWQMGEIVQNCCQVNSTSVLSIDTTFNVGKFYVTSTTYQNRNLINQRTGKCSNLPGPPLFHVPQDESQFFYFSYTVLEVNYEFEKV</sequence>
<dbReference type="AlphaFoldDB" id="A0AAD9USM4"/>
<comment type="caution">
    <text evidence="1">The sequence shown here is derived from an EMBL/GenBank/DDBJ whole genome shotgun (WGS) entry which is preliminary data.</text>
</comment>
<dbReference type="EMBL" id="JARQWQ010000154">
    <property type="protein sequence ID" value="KAK2548165.1"/>
    <property type="molecule type" value="Genomic_DNA"/>
</dbReference>
<reference evidence="1" key="1">
    <citation type="journal article" date="2023" name="G3 (Bethesda)">
        <title>Whole genome assembly and annotation of the endangered Caribbean coral Acropora cervicornis.</title>
        <authorList>
            <person name="Selwyn J.D."/>
            <person name="Vollmer S.V."/>
        </authorList>
    </citation>
    <scope>NUCLEOTIDE SEQUENCE</scope>
    <source>
        <strain evidence="1">K2</strain>
    </source>
</reference>
<organism evidence="1 2">
    <name type="scientific">Acropora cervicornis</name>
    <name type="common">Staghorn coral</name>
    <dbReference type="NCBI Taxonomy" id="6130"/>
    <lineage>
        <taxon>Eukaryota</taxon>
        <taxon>Metazoa</taxon>
        <taxon>Cnidaria</taxon>
        <taxon>Anthozoa</taxon>
        <taxon>Hexacorallia</taxon>
        <taxon>Scleractinia</taxon>
        <taxon>Astrocoeniina</taxon>
        <taxon>Acroporidae</taxon>
        <taxon>Acropora</taxon>
    </lineage>
</organism>
<evidence type="ECO:0000313" key="1">
    <source>
        <dbReference type="EMBL" id="KAK2548165.1"/>
    </source>
</evidence>
<evidence type="ECO:0000313" key="2">
    <source>
        <dbReference type="Proteomes" id="UP001249851"/>
    </source>
</evidence>
<protein>
    <submittedName>
        <fullName evidence="1">Uncharacterized protein</fullName>
    </submittedName>
</protein>
<dbReference type="Proteomes" id="UP001249851">
    <property type="component" value="Unassembled WGS sequence"/>
</dbReference>
<keyword evidence="2" id="KW-1185">Reference proteome</keyword>